<keyword evidence="1" id="KW-0812">Transmembrane</keyword>
<evidence type="ECO:0000313" key="2">
    <source>
        <dbReference type="EMBL" id="ARI75712.1"/>
    </source>
</evidence>
<evidence type="ECO:0000313" key="3">
    <source>
        <dbReference type="Proteomes" id="UP000192527"/>
    </source>
</evidence>
<keyword evidence="1" id="KW-1133">Transmembrane helix</keyword>
<sequence length="165" mass="18577">MEGFLFMVSFFAIIISSLLMTRKCVKNGVNEGLARLIFGLSAGGGIAGFMMVLTRKVNDPKDVPWLFLIVTLVFGCIGWVNTKGAFPVREKGTFTFTYKRYNLLRDDLNLNKGIKHLPGKMKETWEDLFSIHKALPILLLAFCLLPLLLMTGIAVYMEWIKPLVS</sequence>
<proteinExistence type="predicted"/>
<feature type="transmembrane region" description="Helical" evidence="1">
    <location>
        <begin position="65"/>
        <end position="82"/>
    </location>
</feature>
<dbReference type="KEGG" id="hmn:HM131_02205"/>
<name>A0A1W5ZR07_9BACI</name>
<reference evidence="2 3" key="1">
    <citation type="submission" date="2017-04" db="EMBL/GenBank/DDBJ databases">
        <title>The whole genome sequencing and assembly of Halobacillus mangrovi strain.</title>
        <authorList>
            <person name="Lee S.-J."/>
            <person name="Park M.-K."/>
            <person name="Kim J.-Y."/>
            <person name="Lee Y.-J."/>
            <person name="Yi H."/>
            <person name="Bahn Y.-S."/>
            <person name="Kim J.F."/>
            <person name="Lee D.-W."/>
        </authorList>
    </citation>
    <scope>NUCLEOTIDE SEQUENCE [LARGE SCALE GENOMIC DNA]</scope>
    <source>
        <strain evidence="2 3">KTB 131</strain>
    </source>
</reference>
<keyword evidence="3" id="KW-1185">Reference proteome</keyword>
<feature type="transmembrane region" description="Helical" evidence="1">
    <location>
        <begin position="33"/>
        <end position="53"/>
    </location>
</feature>
<keyword evidence="1" id="KW-0472">Membrane</keyword>
<dbReference type="Proteomes" id="UP000192527">
    <property type="component" value="Chromosome"/>
</dbReference>
<feature type="transmembrane region" description="Helical" evidence="1">
    <location>
        <begin position="6"/>
        <end position="21"/>
    </location>
</feature>
<organism evidence="2 3">
    <name type="scientific">Halobacillus mangrovi</name>
    <dbReference type="NCBI Taxonomy" id="402384"/>
    <lineage>
        <taxon>Bacteria</taxon>
        <taxon>Bacillati</taxon>
        <taxon>Bacillota</taxon>
        <taxon>Bacilli</taxon>
        <taxon>Bacillales</taxon>
        <taxon>Bacillaceae</taxon>
        <taxon>Halobacillus</taxon>
    </lineage>
</organism>
<accession>A0A1W5ZR07</accession>
<feature type="transmembrane region" description="Helical" evidence="1">
    <location>
        <begin position="137"/>
        <end position="157"/>
    </location>
</feature>
<dbReference type="EMBL" id="CP020772">
    <property type="protein sequence ID" value="ARI75712.1"/>
    <property type="molecule type" value="Genomic_DNA"/>
</dbReference>
<gene>
    <name evidence="2" type="ORF">HM131_02205</name>
</gene>
<protein>
    <submittedName>
        <fullName evidence="2">Uncharacterized protein</fullName>
    </submittedName>
</protein>
<dbReference type="STRING" id="402384.HM131_02205"/>
<evidence type="ECO:0000256" key="1">
    <source>
        <dbReference type="SAM" id="Phobius"/>
    </source>
</evidence>
<dbReference type="AlphaFoldDB" id="A0A1W5ZR07"/>